<feature type="region of interest" description="Disordered" evidence="1">
    <location>
        <begin position="1"/>
        <end position="28"/>
    </location>
</feature>
<evidence type="ECO:0000256" key="1">
    <source>
        <dbReference type="SAM" id="MobiDB-lite"/>
    </source>
</evidence>
<dbReference type="Proteomes" id="UP000077202">
    <property type="component" value="Unassembled WGS sequence"/>
</dbReference>
<sequence length="135" mass="14457">MAGFGEQLNEVPQGSPSSGTADIPSDVPNASLFTQRSLTLLGFAFRRLAMAEEEWRGAGDRQVYELEKYKLTGSTRHAGLGFWRNDKARDTANCRPSVASGDGMEERRGGGGNGSPGRAGHLSLWLASVEINEAS</sequence>
<evidence type="ECO:0000313" key="2">
    <source>
        <dbReference type="EMBL" id="OAE29128.1"/>
    </source>
</evidence>
<proteinExistence type="predicted"/>
<protein>
    <submittedName>
        <fullName evidence="2">Uncharacterized protein</fullName>
    </submittedName>
</protein>
<accession>A0A176W7Q4</accession>
<evidence type="ECO:0000313" key="3">
    <source>
        <dbReference type="Proteomes" id="UP000077202"/>
    </source>
</evidence>
<dbReference type="EMBL" id="LVLJ01001517">
    <property type="protein sequence ID" value="OAE29128.1"/>
    <property type="molecule type" value="Genomic_DNA"/>
</dbReference>
<feature type="compositionally biased region" description="Polar residues" evidence="1">
    <location>
        <begin position="10"/>
        <end position="20"/>
    </location>
</feature>
<comment type="caution">
    <text evidence="2">The sequence shown here is derived from an EMBL/GenBank/DDBJ whole genome shotgun (WGS) entry which is preliminary data.</text>
</comment>
<reference evidence="2" key="1">
    <citation type="submission" date="2016-03" db="EMBL/GenBank/DDBJ databases">
        <title>Mechanisms controlling the formation of the plant cell surface in tip-growing cells are functionally conserved among land plants.</title>
        <authorList>
            <person name="Honkanen S."/>
            <person name="Jones V.A."/>
            <person name="Morieri G."/>
            <person name="Champion C."/>
            <person name="Hetherington A.J."/>
            <person name="Kelly S."/>
            <person name="Saint-Marcoux D."/>
            <person name="Proust H."/>
            <person name="Prescott H."/>
            <person name="Dolan L."/>
        </authorList>
    </citation>
    <scope>NUCLEOTIDE SEQUENCE [LARGE SCALE GENOMIC DNA]</scope>
    <source>
        <tissue evidence="2">Whole gametophyte</tissue>
    </source>
</reference>
<feature type="region of interest" description="Disordered" evidence="1">
    <location>
        <begin position="91"/>
        <end position="119"/>
    </location>
</feature>
<dbReference type="AlphaFoldDB" id="A0A176W7Q4"/>
<keyword evidence="3" id="KW-1185">Reference proteome</keyword>
<organism evidence="2 3">
    <name type="scientific">Marchantia polymorpha subsp. ruderalis</name>
    <dbReference type="NCBI Taxonomy" id="1480154"/>
    <lineage>
        <taxon>Eukaryota</taxon>
        <taxon>Viridiplantae</taxon>
        <taxon>Streptophyta</taxon>
        <taxon>Embryophyta</taxon>
        <taxon>Marchantiophyta</taxon>
        <taxon>Marchantiopsida</taxon>
        <taxon>Marchantiidae</taxon>
        <taxon>Marchantiales</taxon>
        <taxon>Marchantiaceae</taxon>
        <taxon>Marchantia</taxon>
    </lineage>
</organism>
<gene>
    <name evidence="2" type="ORF">AXG93_1390s1110</name>
</gene>
<name>A0A176W7Q4_MARPO</name>